<dbReference type="Gene3D" id="1.10.3470.10">
    <property type="entry name" value="ABC transporter involved in vitamin B12 uptake, BtuC"/>
    <property type="match status" value="1"/>
</dbReference>
<evidence type="ECO:0000256" key="3">
    <source>
        <dbReference type="ARBA" id="ARBA00022448"/>
    </source>
</evidence>
<evidence type="ECO:0000256" key="1">
    <source>
        <dbReference type="ARBA" id="ARBA00004651"/>
    </source>
</evidence>
<sequence length="356" mass="35828">MTATLQEQRPPAPKPQPVLRIGRALALPFHRRGLAVSLALLAAILLAAVATLSLGSLGIPVLELPAALAGEARATATFALERIRGPRLLVAVGVGILLAISGSLFQTVTRNPLGSPDIIGLGAGAGAGVALATLLLPGLVPAPVGALVGAVVAIGLVWLATGRGFTSPSRVIIAGIGVAAMAHAITQYVVSVALRDEASQLAGYLAGSINSSDWDDVRWVTAASVVVLLLAGLLSGRLAAVELGDDLAASLGVRVDRTRTLAVLLAVLAAAAAVTVAGPIAFVALTAPQIARRITAAPSPPIVATALTGALIMVVADLAAQHLPFAEGLPVGVLTAGVGGVYLGWLLIREWRIGRI</sequence>
<reference evidence="9 10" key="1">
    <citation type="submission" date="2019-07" db="EMBL/GenBank/DDBJ databases">
        <title>Whole genome shotgun sequence of Agrococcus baldri NBRC 103055.</title>
        <authorList>
            <person name="Hosoyama A."/>
            <person name="Uohara A."/>
            <person name="Ohji S."/>
            <person name="Ichikawa N."/>
        </authorList>
    </citation>
    <scope>NUCLEOTIDE SEQUENCE [LARGE SCALE GENOMIC DNA]</scope>
    <source>
        <strain evidence="9 10">NBRC 103055</strain>
    </source>
</reference>
<dbReference type="EMBL" id="BJUU01000002">
    <property type="protein sequence ID" value="GEK79068.1"/>
    <property type="molecule type" value="Genomic_DNA"/>
</dbReference>
<keyword evidence="10" id="KW-1185">Reference proteome</keyword>
<comment type="caution">
    <text evidence="9">The sequence shown here is derived from an EMBL/GenBank/DDBJ whole genome shotgun (WGS) entry which is preliminary data.</text>
</comment>
<dbReference type="GO" id="GO:0033214">
    <property type="term" value="P:siderophore-iron import into cell"/>
    <property type="evidence" value="ECO:0007669"/>
    <property type="project" value="TreeGrafter"/>
</dbReference>
<dbReference type="Pfam" id="PF01032">
    <property type="entry name" value="FecCD"/>
    <property type="match status" value="1"/>
</dbReference>
<gene>
    <name evidence="9" type="ORF">ABA31_04190</name>
</gene>
<accession>A0AA87RG93</accession>
<feature type="transmembrane region" description="Helical" evidence="8">
    <location>
        <begin position="329"/>
        <end position="348"/>
    </location>
</feature>
<dbReference type="InterPro" id="IPR000522">
    <property type="entry name" value="ABC_transptr_permease_BtuC"/>
</dbReference>
<keyword evidence="7 8" id="KW-0472">Membrane</keyword>
<feature type="transmembrane region" description="Helical" evidence="8">
    <location>
        <begin position="118"/>
        <end position="136"/>
    </location>
</feature>
<evidence type="ECO:0000256" key="4">
    <source>
        <dbReference type="ARBA" id="ARBA00022475"/>
    </source>
</evidence>
<evidence type="ECO:0000313" key="10">
    <source>
        <dbReference type="Proteomes" id="UP000321749"/>
    </source>
</evidence>
<organism evidence="9 10">
    <name type="scientific">Agrococcus baldri</name>
    <dbReference type="NCBI Taxonomy" id="153730"/>
    <lineage>
        <taxon>Bacteria</taxon>
        <taxon>Bacillati</taxon>
        <taxon>Actinomycetota</taxon>
        <taxon>Actinomycetes</taxon>
        <taxon>Micrococcales</taxon>
        <taxon>Microbacteriaceae</taxon>
        <taxon>Agrococcus</taxon>
    </lineage>
</organism>
<name>A0AA87RG93_9MICO</name>
<evidence type="ECO:0000313" key="9">
    <source>
        <dbReference type="EMBL" id="GEK79068.1"/>
    </source>
</evidence>
<feature type="transmembrane region" description="Helical" evidence="8">
    <location>
        <begin position="219"/>
        <end position="240"/>
    </location>
</feature>
<evidence type="ECO:0000256" key="8">
    <source>
        <dbReference type="SAM" id="Phobius"/>
    </source>
</evidence>
<dbReference type="Proteomes" id="UP000321749">
    <property type="component" value="Unassembled WGS sequence"/>
</dbReference>
<keyword evidence="3" id="KW-0813">Transport</keyword>
<dbReference type="RefSeq" id="WP_186808075.1">
    <property type="nucleotide sequence ID" value="NZ_BJUU01000002.1"/>
</dbReference>
<dbReference type="AlphaFoldDB" id="A0AA87RG93"/>
<evidence type="ECO:0000256" key="2">
    <source>
        <dbReference type="ARBA" id="ARBA00007935"/>
    </source>
</evidence>
<evidence type="ECO:0000256" key="7">
    <source>
        <dbReference type="ARBA" id="ARBA00023136"/>
    </source>
</evidence>
<protein>
    <submittedName>
        <fullName evidence="9">ABC transporter permease</fullName>
    </submittedName>
</protein>
<dbReference type="InterPro" id="IPR037294">
    <property type="entry name" value="ABC_BtuC-like"/>
</dbReference>
<evidence type="ECO:0000256" key="6">
    <source>
        <dbReference type="ARBA" id="ARBA00022989"/>
    </source>
</evidence>
<feature type="transmembrane region" description="Helical" evidence="8">
    <location>
        <begin position="261"/>
        <end position="282"/>
    </location>
</feature>
<dbReference type="CDD" id="cd06550">
    <property type="entry name" value="TM_ABC_iron-siderophores_like"/>
    <property type="match status" value="1"/>
</dbReference>
<dbReference type="PANTHER" id="PTHR30472">
    <property type="entry name" value="FERRIC ENTEROBACTIN TRANSPORT SYSTEM PERMEASE PROTEIN"/>
    <property type="match status" value="1"/>
</dbReference>
<keyword evidence="5 8" id="KW-0812">Transmembrane</keyword>
<comment type="subcellular location">
    <subcellularLocation>
        <location evidence="1">Cell membrane</location>
        <topology evidence="1">Multi-pass membrane protein</topology>
    </subcellularLocation>
</comment>
<dbReference type="GO" id="GO:0022857">
    <property type="term" value="F:transmembrane transporter activity"/>
    <property type="evidence" value="ECO:0007669"/>
    <property type="project" value="InterPro"/>
</dbReference>
<comment type="similarity">
    <text evidence="2">Belongs to the binding-protein-dependent transport system permease family. FecCD subfamily.</text>
</comment>
<keyword evidence="6 8" id="KW-1133">Transmembrane helix</keyword>
<dbReference type="GO" id="GO:0005886">
    <property type="term" value="C:plasma membrane"/>
    <property type="evidence" value="ECO:0007669"/>
    <property type="project" value="UniProtKB-SubCell"/>
</dbReference>
<evidence type="ECO:0000256" key="5">
    <source>
        <dbReference type="ARBA" id="ARBA00022692"/>
    </source>
</evidence>
<feature type="transmembrane region" description="Helical" evidence="8">
    <location>
        <begin position="88"/>
        <end position="106"/>
    </location>
</feature>
<feature type="transmembrane region" description="Helical" evidence="8">
    <location>
        <begin position="142"/>
        <end position="159"/>
    </location>
</feature>
<dbReference type="SUPFAM" id="SSF81345">
    <property type="entry name" value="ABC transporter involved in vitamin B12 uptake, BtuC"/>
    <property type="match status" value="1"/>
</dbReference>
<dbReference type="PANTHER" id="PTHR30472:SF24">
    <property type="entry name" value="FERRIC ENTEROBACTIN TRANSPORT SYSTEM PERMEASE PROTEIN FEPG"/>
    <property type="match status" value="1"/>
</dbReference>
<feature type="transmembrane region" description="Helical" evidence="8">
    <location>
        <begin position="33"/>
        <end position="54"/>
    </location>
</feature>
<feature type="transmembrane region" description="Helical" evidence="8">
    <location>
        <begin position="171"/>
        <end position="190"/>
    </location>
</feature>
<proteinExistence type="inferred from homology"/>
<keyword evidence="4" id="KW-1003">Cell membrane</keyword>